<dbReference type="PANTHER" id="PTHR12890:SF0">
    <property type="entry name" value="PROTEIN-L-HISTIDINE N-PROS-METHYLTRANSFERASE"/>
    <property type="match status" value="1"/>
</dbReference>
<dbReference type="Pfam" id="PF05219">
    <property type="entry name" value="DREV"/>
    <property type="match status" value="1"/>
</dbReference>
<dbReference type="GeneID" id="108568794"/>
<keyword evidence="1" id="KW-1185">Reference proteome</keyword>
<reference evidence="2" key="1">
    <citation type="submission" date="2025-08" db="UniProtKB">
        <authorList>
            <consortium name="RefSeq"/>
        </authorList>
    </citation>
    <scope>IDENTIFICATION</scope>
    <source>
        <tissue evidence="2">Whole Larva</tissue>
    </source>
</reference>
<gene>
    <name evidence="2" type="primary">LOC108568794</name>
</gene>
<evidence type="ECO:0000313" key="2">
    <source>
        <dbReference type="RefSeq" id="XP_017785573.1"/>
    </source>
</evidence>
<proteinExistence type="predicted"/>
<dbReference type="RefSeq" id="XP_017785573.1">
    <property type="nucleotide sequence ID" value="XM_017930084.1"/>
</dbReference>
<name>A0ABM1NFH3_NICVS</name>
<organism evidence="1 2">
    <name type="scientific">Nicrophorus vespilloides</name>
    <name type="common">Boreal carrion beetle</name>
    <dbReference type="NCBI Taxonomy" id="110193"/>
    <lineage>
        <taxon>Eukaryota</taxon>
        <taxon>Metazoa</taxon>
        <taxon>Ecdysozoa</taxon>
        <taxon>Arthropoda</taxon>
        <taxon>Hexapoda</taxon>
        <taxon>Insecta</taxon>
        <taxon>Pterygota</taxon>
        <taxon>Neoptera</taxon>
        <taxon>Endopterygota</taxon>
        <taxon>Coleoptera</taxon>
        <taxon>Polyphaga</taxon>
        <taxon>Staphyliniformia</taxon>
        <taxon>Silphidae</taxon>
        <taxon>Nicrophorinae</taxon>
        <taxon>Nicrophorus</taxon>
    </lineage>
</organism>
<dbReference type="Proteomes" id="UP000695000">
    <property type="component" value="Unplaced"/>
</dbReference>
<dbReference type="InterPro" id="IPR007884">
    <property type="entry name" value="METL9"/>
</dbReference>
<accession>A0ABM1NFH3</accession>
<protein>
    <submittedName>
        <fullName evidence="2">Methyltransferase-like protein 9</fullName>
    </submittedName>
</protein>
<evidence type="ECO:0000313" key="1">
    <source>
        <dbReference type="Proteomes" id="UP000695000"/>
    </source>
</evidence>
<dbReference type="PANTHER" id="PTHR12890">
    <property type="entry name" value="DREV PROTEIN"/>
    <property type="match status" value="1"/>
</dbReference>
<sequence length="97" mass="11489">MDASPEGNFPSSLANQPNWYHCEIHNLPDDLLHKFIQLEPDEATLKFLEKSEEKSEWIFTQIWHMMAKAFMGWFMTQTSINGKSICLTHRFHRPPHF</sequence>